<accession>M4BQC7</accession>
<reference evidence="1" key="2">
    <citation type="submission" date="2015-06" db="UniProtKB">
        <authorList>
            <consortium name="EnsemblProtists"/>
        </authorList>
    </citation>
    <scope>IDENTIFICATION</scope>
    <source>
        <strain evidence="1">Emoy2</strain>
    </source>
</reference>
<dbReference type="VEuPathDB" id="FungiDB:HpaG808616"/>
<sequence length="97" mass="11239">MHADHHPRTVSAGGVLRIPSPNYGDGRLLFCWRHLISRFGRNWVWSLSCQFDFLLPFGHDFEWVTELQRSLAARFWSGSLVAGRQWTALVSETELPR</sequence>
<dbReference type="AlphaFoldDB" id="M4BQC7"/>
<evidence type="ECO:0000313" key="2">
    <source>
        <dbReference type="Proteomes" id="UP000011713"/>
    </source>
</evidence>
<dbReference type="InParanoid" id="M4BQC7"/>
<dbReference type="Proteomes" id="UP000011713">
    <property type="component" value="Unassembled WGS sequence"/>
</dbReference>
<reference evidence="2" key="1">
    <citation type="journal article" date="2010" name="Science">
        <title>Signatures of adaptation to obligate biotrophy in the Hyaloperonospora arabidopsidis genome.</title>
        <authorList>
            <person name="Baxter L."/>
            <person name="Tripathy S."/>
            <person name="Ishaque N."/>
            <person name="Boot N."/>
            <person name="Cabral A."/>
            <person name="Kemen E."/>
            <person name="Thines M."/>
            <person name="Ah-Fong A."/>
            <person name="Anderson R."/>
            <person name="Badejoko W."/>
            <person name="Bittner-Eddy P."/>
            <person name="Boore J.L."/>
            <person name="Chibucos M.C."/>
            <person name="Coates M."/>
            <person name="Dehal P."/>
            <person name="Delehaunty K."/>
            <person name="Dong S."/>
            <person name="Downton P."/>
            <person name="Dumas B."/>
            <person name="Fabro G."/>
            <person name="Fronick C."/>
            <person name="Fuerstenberg S.I."/>
            <person name="Fulton L."/>
            <person name="Gaulin E."/>
            <person name="Govers F."/>
            <person name="Hughes L."/>
            <person name="Humphray S."/>
            <person name="Jiang R.H."/>
            <person name="Judelson H."/>
            <person name="Kamoun S."/>
            <person name="Kyung K."/>
            <person name="Meijer H."/>
            <person name="Minx P."/>
            <person name="Morris P."/>
            <person name="Nelson J."/>
            <person name="Phuntumart V."/>
            <person name="Qutob D."/>
            <person name="Rehmany A."/>
            <person name="Rougon-Cardoso A."/>
            <person name="Ryden P."/>
            <person name="Torto-Alalibo T."/>
            <person name="Studholme D."/>
            <person name="Wang Y."/>
            <person name="Win J."/>
            <person name="Wood J."/>
            <person name="Clifton S.W."/>
            <person name="Rogers J."/>
            <person name="Van den Ackerveken G."/>
            <person name="Jones J.D."/>
            <person name="McDowell J.M."/>
            <person name="Beynon J."/>
            <person name="Tyler B.M."/>
        </authorList>
    </citation>
    <scope>NUCLEOTIDE SEQUENCE [LARGE SCALE GENOMIC DNA]</scope>
    <source>
        <strain evidence="2">Emoy2</strain>
    </source>
</reference>
<name>M4BQC7_HYAAE</name>
<dbReference type="EMBL" id="JH598563">
    <property type="status" value="NOT_ANNOTATED_CDS"/>
    <property type="molecule type" value="Genomic_DNA"/>
</dbReference>
<proteinExistence type="predicted"/>
<dbReference type="EnsemblProtists" id="HpaT808616">
    <property type="protein sequence ID" value="HpaP808616"/>
    <property type="gene ID" value="HpaG808616"/>
</dbReference>
<evidence type="ECO:0000313" key="1">
    <source>
        <dbReference type="EnsemblProtists" id="HpaP808616"/>
    </source>
</evidence>
<organism evidence="1 2">
    <name type="scientific">Hyaloperonospora arabidopsidis (strain Emoy2)</name>
    <name type="common">Downy mildew agent</name>
    <name type="synonym">Peronospora arabidopsidis</name>
    <dbReference type="NCBI Taxonomy" id="559515"/>
    <lineage>
        <taxon>Eukaryota</taxon>
        <taxon>Sar</taxon>
        <taxon>Stramenopiles</taxon>
        <taxon>Oomycota</taxon>
        <taxon>Peronosporomycetes</taxon>
        <taxon>Peronosporales</taxon>
        <taxon>Peronosporaceae</taxon>
        <taxon>Hyaloperonospora</taxon>
    </lineage>
</organism>
<keyword evidence="2" id="KW-1185">Reference proteome</keyword>
<protein>
    <submittedName>
        <fullName evidence="1">Uncharacterized protein</fullName>
    </submittedName>
</protein>
<dbReference type="HOGENOM" id="CLU_2351148_0_0_1"/>